<dbReference type="GO" id="GO:0000175">
    <property type="term" value="F:3'-5'-RNA exonuclease activity"/>
    <property type="evidence" value="ECO:0007669"/>
    <property type="project" value="InterPro"/>
</dbReference>
<dbReference type="EMBL" id="MKKU01000175">
    <property type="protein sequence ID" value="RNF20583.1"/>
    <property type="molecule type" value="Genomic_DNA"/>
</dbReference>
<dbReference type="InterPro" id="IPR036397">
    <property type="entry name" value="RNaseH_sf"/>
</dbReference>
<evidence type="ECO:0000256" key="4">
    <source>
        <dbReference type="SAM" id="MobiDB-lite"/>
    </source>
</evidence>
<dbReference type="CDD" id="cd06133">
    <property type="entry name" value="ERI-1_3'hExo_like"/>
    <property type="match status" value="1"/>
</dbReference>
<dbReference type="GeneID" id="40317321"/>
<evidence type="ECO:0000256" key="3">
    <source>
        <dbReference type="ARBA" id="ARBA00022839"/>
    </source>
</evidence>
<dbReference type="Proteomes" id="UP000284403">
    <property type="component" value="Unassembled WGS sequence"/>
</dbReference>
<organism evidence="6 7">
    <name type="scientific">Trypanosoma conorhini</name>
    <dbReference type="NCBI Taxonomy" id="83891"/>
    <lineage>
        <taxon>Eukaryota</taxon>
        <taxon>Discoba</taxon>
        <taxon>Euglenozoa</taxon>
        <taxon>Kinetoplastea</taxon>
        <taxon>Metakinetoplastina</taxon>
        <taxon>Trypanosomatida</taxon>
        <taxon>Trypanosomatidae</taxon>
        <taxon>Trypanosoma</taxon>
    </lineage>
</organism>
<dbReference type="Pfam" id="PF00929">
    <property type="entry name" value="RNase_T"/>
    <property type="match status" value="1"/>
</dbReference>
<reference evidence="6 7" key="1">
    <citation type="journal article" date="2018" name="BMC Genomics">
        <title>Genomic comparison of Trypanosoma conorhini and Trypanosoma rangeli to Trypanosoma cruzi strains of high and low virulence.</title>
        <authorList>
            <person name="Bradwell K.R."/>
            <person name="Koparde V.N."/>
            <person name="Matveyev A.V."/>
            <person name="Serrano M.G."/>
            <person name="Alves J.M."/>
            <person name="Parikh H."/>
            <person name="Huang B."/>
            <person name="Lee V."/>
            <person name="Espinosa-Alvarez O."/>
            <person name="Ortiz P.A."/>
            <person name="Costa-Martins A.G."/>
            <person name="Teixeira M.M."/>
            <person name="Buck G.A."/>
        </authorList>
    </citation>
    <scope>NUCLEOTIDE SEQUENCE [LARGE SCALE GENOMIC DNA]</scope>
    <source>
        <strain evidence="6 7">025E</strain>
    </source>
</reference>
<accession>A0A422PS89</accession>
<dbReference type="InterPro" id="IPR013520">
    <property type="entry name" value="Ribonucl_H"/>
</dbReference>
<dbReference type="SUPFAM" id="SSF53098">
    <property type="entry name" value="Ribonuclease H-like"/>
    <property type="match status" value="1"/>
</dbReference>
<dbReference type="GO" id="GO:0003676">
    <property type="term" value="F:nucleic acid binding"/>
    <property type="evidence" value="ECO:0007669"/>
    <property type="project" value="InterPro"/>
</dbReference>
<sequence length="797" mass="84510">MSAEDVQYHALSPRGERTGALASSGAKQTGPLEGGHSDDLPNTRQSLSGHAEDGGPWWAASNKAERRVSARVLHRGGRCHGVKETANSKLEKCRAARSLAIQWLSLLMHSPPDASTLEAYRRLKLQHGQQHVSEDAGSVMLEGVAHKGASFVDVVRRGVGSSSSSSTAAAAVGVSAVSNAGTQQEGNIGSSRLQTCAETFELVPVDEQSVSEVVRLLREIALGCASLGAPSPRKDGAGMNGASSLPPTMGGGETGASSDRVVGRGVSVSSGCSSNSCNSGSLCTAADCQLREVKTRLSALRQLVQNREELTLVLDTLLGSDWCLDGDASAKELEVACPAEVLLPPSQAANSGITSQRAPPSVDRATAQKPTQRGGADEAQQQQPLQLVVENVTVNSTLNHKAVPFESRLHSLLATPPLSAAPYYFSGGSASTPAVDPHTGSPASYATTPLLHCSGGSPVEPVSSAIPLANTAVVGGATPPTGPSPFSLGTNFKLESREDMLRRRTAAAAAVAHYAHGTSGNYYGNRSRVPWSGPASPPLSFMNPAVNATHCPYDYLLVLDFEATCEESIPPSYLHEIIEFPVVLVDVRLQRAVAEFRQFVKPKVKPQLSEFCRRLTGIRQEDIDNASPLEEVIRRFERWHAHTIPPGSRTMLATDGPADLREFMYVHSVSRQGIRFPSMFYQWIDVKRFFAHFFQCQQGKIRAMLDALNCPFEGRLHSGIDDARNVATIVIRMLKLGCSFCEIPLSRLPYGVTATTASLMPSEAATATATAAATTATATATTVEPVSTKNAANAASS</sequence>
<keyword evidence="1" id="KW-0540">Nuclease</keyword>
<keyword evidence="7" id="KW-1185">Reference proteome</keyword>
<proteinExistence type="predicted"/>
<dbReference type="InterPro" id="IPR051274">
    <property type="entry name" value="3-5_Exoribonuclease"/>
</dbReference>
<evidence type="ECO:0000256" key="2">
    <source>
        <dbReference type="ARBA" id="ARBA00022801"/>
    </source>
</evidence>
<feature type="region of interest" description="Disordered" evidence="4">
    <location>
        <begin position="348"/>
        <end position="384"/>
    </location>
</feature>
<keyword evidence="3" id="KW-0269">Exonuclease</keyword>
<evidence type="ECO:0000313" key="6">
    <source>
        <dbReference type="EMBL" id="RNF20583.1"/>
    </source>
</evidence>
<dbReference type="RefSeq" id="XP_029229248.1">
    <property type="nucleotide sequence ID" value="XM_029370628.1"/>
</dbReference>
<feature type="compositionally biased region" description="Polar residues" evidence="4">
    <location>
        <begin position="348"/>
        <end position="358"/>
    </location>
</feature>
<gene>
    <name evidence="6" type="ORF">Tco025E_03710</name>
</gene>
<feature type="region of interest" description="Disordered" evidence="4">
    <location>
        <begin position="232"/>
        <end position="257"/>
    </location>
</feature>
<dbReference type="PANTHER" id="PTHR23044">
    <property type="entry name" value="3'-5' EXONUCLEASE ERI1-RELATED"/>
    <property type="match status" value="1"/>
</dbReference>
<dbReference type="InterPro" id="IPR047201">
    <property type="entry name" value="ERI-1_3'hExo-like"/>
</dbReference>
<dbReference type="InterPro" id="IPR012337">
    <property type="entry name" value="RNaseH-like_sf"/>
</dbReference>
<name>A0A422PS89_9TRYP</name>
<evidence type="ECO:0000256" key="1">
    <source>
        <dbReference type="ARBA" id="ARBA00022722"/>
    </source>
</evidence>
<dbReference type="AlphaFoldDB" id="A0A422PS89"/>
<comment type="caution">
    <text evidence="6">The sequence shown here is derived from an EMBL/GenBank/DDBJ whole genome shotgun (WGS) entry which is preliminary data.</text>
</comment>
<evidence type="ECO:0000259" key="5">
    <source>
        <dbReference type="SMART" id="SM00479"/>
    </source>
</evidence>
<dbReference type="Gene3D" id="3.30.420.10">
    <property type="entry name" value="Ribonuclease H-like superfamily/Ribonuclease H"/>
    <property type="match status" value="1"/>
</dbReference>
<feature type="region of interest" description="Disordered" evidence="4">
    <location>
        <begin position="1"/>
        <end position="57"/>
    </location>
</feature>
<dbReference type="PANTHER" id="PTHR23044:SF61">
    <property type="entry name" value="3'-5' EXORIBONUCLEASE 1-RELATED"/>
    <property type="match status" value="1"/>
</dbReference>
<protein>
    <recommendedName>
        <fullName evidence="5">Exonuclease domain-containing protein</fullName>
    </recommendedName>
</protein>
<feature type="domain" description="Exonuclease" evidence="5">
    <location>
        <begin position="555"/>
        <end position="739"/>
    </location>
</feature>
<keyword evidence="2" id="KW-0378">Hydrolase</keyword>
<evidence type="ECO:0000313" key="7">
    <source>
        <dbReference type="Proteomes" id="UP000284403"/>
    </source>
</evidence>
<dbReference type="SMART" id="SM00479">
    <property type="entry name" value="EXOIII"/>
    <property type="match status" value="1"/>
</dbReference>
<dbReference type="OrthoDB" id="448399at2759"/>